<evidence type="ECO:0000259" key="2">
    <source>
        <dbReference type="PROSITE" id="PS50011"/>
    </source>
</evidence>
<dbReference type="SUPFAM" id="SSF56112">
    <property type="entry name" value="Protein kinase-like (PK-like)"/>
    <property type="match status" value="1"/>
</dbReference>
<dbReference type="InterPro" id="IPR000719">
    <property type="entry name" value="Prot_kinase_dom"/>
</dbReference>
<accession>A0ABQ8CY98</accession>
<evidence type="ECO:0000313" key="4">
    <source>
        <dbReference type="Proteomes" id="UP000824890"/>
    </source>
</evidence>
<protein>
    <recommendedName>
        <fullName evidence="2">Protein kinase domain-containing protein</fullName>
    </recommendedName>
</protein>
<comment type="caution">
    <text evidence="3">The sequence shown here is derived from an EMBL/GenBank/DDBJ whole genome shotgun (WGS) entry which is preliminary data.</text>
</comment>
<dbReference type="InterPro" id="IPR011009">
    <property type="entry name" value="Kinase-like_dom_sf"/>
</dbReference>
<sequence length="577" mass="65493">MLAHEIWPGEKQEAPTFKIAVASVYESDLHDELKSTISDKGMEILFGDTFRTRDGYYALDLFRVIASHDLEEFSNVLKAAITDIERANRDIDLGGLVIGENISSHLQTDRSLWQPSRFWKKMKLFSGLGHPNVVRCLGANTQGTDLKIITEYMHGGTLFHYLQRNHCVLTLSQRLKMAIDVCKGIEFLHANMIIHRNLNSMNLLLDENNHAPMSSILSKVVKVDVAAALYLLWAGKNTTPELEAMLLRIPTPEQNNTKIRTWYRWTAPEAMNEEKYGDRADVYSFGLLLWHLITAKLPYDHLDNISPCLAAQRVIGGERPAIPENMNLKLKIIVENCWNEDPFFRPSISQVSTTLHTLLSTVNEPKHEPEPEAEFVSANPIPTESGQHTAGTNSSLSEIQNLEKHKQLKLARSLDRGIIDRDLKPSNNERNCNFLLSKINTKVLKYPPTRTLSEDERQSFFAVWSGVMFRMFQTKLAYFLMMARDFTNKNDMKLVDHPVNGMLEEEVDGEDLLELDLMEMEGNQSQPRPIEDKGQSSNKNSKGIKKLGVKCNAPLDINNRKFEVLRRGSPSKCSAST</sequence>
<feature type="domain" description="Protein kinase" evidence="2">
    <location>
        <begin position="62"/>
        <end position="359"/>
    </location>
</feature>
<feature type="region of interest" description="Disordered" evidence="1">
    <location>
        <begin position="523"/>
        <end position="546"/>
    </location>
</feature>
<dbReference type="Pfam" id="PF00069">
    <property type="entry name" value="Pkinase"/>
    <property type="match status" value="1"/>
</dbReference>
<reference evidence="3 4" key="1">
    <citation type="submission" date="2021-05" db="EMBL/GenBank/DDBJ databases">
        <title>Genome Assembly of Synthetic Allotetraploid Brassica napus Reveals Homoeologous Exchanges between Subgenomes.</title>
        <authorList>
            <person name="Davis J.T."/>
        </authorList>
    </citation>
    <scope>NUCLEOTIDE SEQUENCE [LARGE SCALE GENOMIC DNA]</scope>
    <source>
        <strain evidence="4">cv. Da-Ae</strain>
        <tissue evidence="3">Seedling</tissue>
    </source>
</reference>
<feature type="region of interest" description="Disordered" evidence="1">
    <location>
        <begin position="364"/>
        <end position="393"/>
    </location>
</feature>
<evidence type="ECO:0000256" key="1">
    <source>
        <dbReference type="SAM" id="MobiDB-lite"/>
    </source>
</evidence>
<dbReference type="PANTHER" id="PTHR44329">
    <property type="entry name" value="SERINE/THREONINE-PROTEIN KINASE TNNI3K-RELATED"/>
    <property type="match status" value="1"/>
</dbReference>
<dbReference type="PROSITE" id="PS50011">
    <property type="entry name" value="PROTEIN_KINASE_DOM"/>
    <property type="match status" value="1"/>
</dbReference>
<dbReference type="Gene3D" id="1.10.510.10">
    <property type="entry name" value="Transferase(Phosphotransferase) domain 1"/>
    <property type="match status" value="1"/>
</dbReference>
<feature type="compositionally biased region" description="Polar residues" evidence="1">
    <location>
        <begin position="380"/>
        <end position="393"/>
    </location>
</feature>
<evidence type="ECO:0000313" key="3">
    <source>
        <dbReference type="EMBL" id="KAH0922077.1"/>
    </source>
</evidence>
<name>A0ABQ8CY98_BRANA</name>
<proteinExistence type="predicted"/>
<gene>
    <name evidence="3" type="ORF">HID58_022095</name>
</gene>
<dbReference type="PANTHER" id="PTHR44329:SF41">
    <property type="entry name" value="OS12G0163800 PROTEIN"/>
    <property type="match status" value="1"/>
</dbReference>
<dbReference type="Proteomes" id="UP000824890">
    <property type="component" value="Unassembled WGS sequence"/>
</dbReference>
<keyword evidence="4" id="KW-1185">Reference proteome</keyword>
<organism evidence="3 4">
    <name type="scientific">Brassica napus</name>
    <name type="common">Rape</name>
    <dbReference type="NCBI Taxonomy" id="3708"/>
    <lineage>
        <taxon>Eukaryota</taxon>
        <taxon>Viridiplantae</taxon>
        <taxon>Streptophyta</taxon>
        <taxon>Embryophyta</taxon>
        <taxon>Tracheophyta</taxon>
        <taxon>Spermatophyta</taxon>
        <taxon>Magnoliopsida</taxon>
        <taxon>eudicotyledons</taxon>
        <taxon>Gunneridae</taxon>
        <taxon>Pentapetalae</taxon>
        <taxon>rosids</taxon>
        <taxon>malvids</taxon>
        <taxon>Brassicales</taxon>
        <taxon>Brassicaceae</taxon>
        <taxon>Brassiceae</taxon>
        <taxon>Brassica</taxon>
    </lineage>
</organism>
<dbReference type="InterPro" id="IPR051681">
    <property type="entry name" value="Ser/Thr_Kinases-Pseudokinases"/>
</dbReference>
<dbReference type="EMBL" id="JAGKQM010000006">
    <property type="protein sequence ID" value="KAH0922077.1"/>
    <property type="molecule type" value="Genomic_DNA"/>
</dbReference>
<dbReference type="SMART" id="SM00220">
    <property type="entry name" value="S_TKc"/>
    <property type="match status" value="1"/>
</dbReference>